<name>A0A147EZ56_MICTE</name>
<comment type="caution">
    <text evidence="1">The sequence shown here is derived from an EMBL/GenBank/DDBJ whole genome shotgun (WGS) entry which is preliminary data.</text>
</comment>
<sequence length="84" mass="9740">MSGSESQFATAMDVVRAAARGDISREELVRTLRSWTYEPQYKTTGLADDWETRPNSFDAVEYAFIADLIDEHDYELIFRRLDND</sequence>
<gene>
    <name evidence="1" type="ORF">NS220_05220</name>
</gene>
<dbReference type="OrthoDB" id="5076856at2"/>
<organism evidence="1 2">
    <name type="scientific">Microbacterium testaceum</name>
    <name type="common">Aureobacterium testaceum</name>
    <name type="synonym">Brevibacterium testaceum</name>
    <dbReference type="NCBI Taxonomy" id="2033"/>
    <lineage>
        <taxon>Bacteria</taxon>
        <taxon>Bacillati</taxon>
        <taxon>Actinomycetota</taxon>
        <taxon>Actinomycetes</taxon>
        <taxon>Micrococcales</taxon>
        <taxon>Microbacteriaceae</taxon>
        <taxon>Microbacterium</taxon>
    </lineage>
</organism>
<dbReference type="RefSeq" id="WP_058623028.1">
    <property type="nucleotide sequence ID" value="NZ_LDRT01000027.1"/>
</dbReference>
<dbReference type="Proteomes" id="UP000075025">
    <property type="component" value="Unassembled WGS sequence"/>
</dbReference>
<protein>
    <submittedName>
        <fullName evidence="1">Uncharacterized protein</fullName>
    </submittedName>
</protein>
<dbReference type="EMBL" id="LDRT01000027">
    <property type="protein sequence ID" value="KTR95674.1"/>
    <property type="molecule type" value="Genomic_DNA"/>
</dbReference>
<evidence type="ECO:0000313" key="1">
    <source>
        <dbReference type="EMBL" id="KTR95674.1"/>
    </source>
</evidence>
<evidence type="ECO:0000313" key="2">
    <source>
        <dbReference type="Proteomes" id="UP000075025"/>
    </source>
</evidence>
<dbReference type="PATRIC" id="fig|2033.6.peg.1975"/>
<dbReference type="AlphaFoldDB" id="A0A147EZ56"/>
<reference evidence="1 2" key="1">
    <citation type="journal article" date="2016" name="Front. Microbiol.">
        <title>Genomic Resource of Rice Seed Associated Bacteria.</title>
        <authorList>
            <person name="Midha S."/>
            <person name="Bansal K."/>
            <person name="Sharma S."/>
            <person name="Kumar N."/>
            <person name="Patil P.P."/>
            <person name="Chaudhry V."/>
            <person name="Patil P.B."/>
        </authorList>
    </citation>
    <scope>NUCLEOTIDE SEQUENCE [LARGE SCALE GENOMIC DNA]</scope>
    <source>
        <strain evidence="1 2">NS220</strain>
    </source>
</reference>
<proteinExistence type="predicted"/>
<accession>A0A147EZ56</accession>